<dbReference type="RefSeq" id="WP_230866758.1">
    <property type="nucleotide sequence ID" value="NZ_CP046640.1"/>
</dbReference>
<dbReference type="InterPro" id="IPR025646">
    <property type="entry name" value="DUF4350"/>
</dbReference>
<protein>
    <recommendedName>
        <fullName evidence="2">DUF4350 domain-containing protein</fullName>
    </recommendedName>
</protein>
<evidence type="ECO:0000313" key="3">
    <source>
        <dbReference type="EMBL" id="QTL98317.1"/>
    </source>
</evidence>
<keyword evidence="4" id="KW-1185">Reference proteome</keyword>
<accession>A0A8A7KHF9</accession>
<keyword evidence="1" id="KW-1133">Transmembrane helix</keyword>
<dbReference type="Pfam" id="PF14258">
    <property type="entry name" value="DUF4350"/>
    <property type="match status" value="1"/>
</dbReference>
<dbReference type="Proteomes" id="UP000665020">
    <property type="component" value="Chromosome"/>
</dbReference>
<keyword evidence="1" id="KW-0812">Transmembrane</keyword>
<feature type="domain" description="DUF4350" evidence="2">
    <location>
        <begin position="41"/>
        <end position="130"/>
    </location>
</feature>
<feature type="transmembrane region" description="Helical" evidence="1">
    <location>
        <begin position="9"/>
        <end position="26"/>
    </location>
</feature>
<evidence type="ECO:0000313" key="4">
    <source>
        <dbReference type="Proteomes" id="UP000665020"/>
    </source>
</evidence>
<dbReference type="KEGG" id="ifn:GM661_10170"/>
<proteinExistence type="predicted"/>
<dbReference type="EMBL" id="CP046640">
    <property type="protein sequence ID" value="QTL98317.1"/>
    <property type="molecule type" value="Genomic_DNA"/>
</dbReference>
<organism evidence="3 4">
    <name type="scientific">Iocasia fonsfrigidae</name>
    <dbReference type="NCBI Taxonomy" id="2682810"/>
    <lineage>
        <taxon>Bacteria</taxon>
        <taxon>Bacillati</taxon>
        <taxon>Bacillota</taxon>
        <taxon>Clostridia</taxon>
        <taxon>Halanaerobiales</taxon>
        <taxon>Halanaerobiaceae</taxon>
        <taxon>Iocasia</taxon>
    </lineage>
</organism>
<gene>
    <name evidence="3" type="ORF">GM661_10170</name>
</gene>
<evidence type="ECO:0000259" key="2">
    <source>
        <dbReference type="Pfam" id="PF14258"/>
    </source>
</evidence>
<evidence type="ECO:0000256" key="1">
    <source>
        <dbReference type="SAM" id="Phobius"/>
    </source>
</evidence>
<sequence>MKRRINKELICFFILVPVFLYASFYISSRIKNNLPNYSVLNRSEYGCSVFYQLLKELDYPVERTLQPINSAGQNNIQIVADDYFGNFNPDHSEVKEWVSKGGILLYLTPGNIYYDFYDQSKEINSDIKIVKEEAGLIILADANSITNDRLSRGTDNAYQLFTEINSYRYNKLYFNERHLFVTDRQLTIWGFIPMEIKYCLYQIFIILAAFSYYKGKRFGKPLPLYEETERTENEFLYSAASLYKQADCWDLMLENYYNDFLQETSCSVDKWLEYWQKEGLPHLNEAKQVYNFMHQPPVKLKEKEVVQIVNTIEKLKEISRKRREEYWKILKKTE</sequence>
<keyword evidence="1" id="KW-0472">Membrane</keyword>
<reference evidence="3" key="1">
    <citation type="submission" date="2019-12" db="EMBL/GenBank/DDBJ databases">
        <authorList>
            <person name="zhang j."/>
            <person name="sun C.M."/>
        </authorList>
    </citation>
    <scope>NUCLEOTIDE SEQUENCE</scope>
    <source>
        <strain evidence="3">NS-1</strain>
    </source>
</reference>
<name>A0A8A7KHF9_9FIRM</name>
<dbReference type="AlphaFoldDB" id="A0A8A7KHF9"/>